<dbReference type="InterPro" id="IPR014720">
    <property type="entry name" value="dsRBD_dom"/>
</dbReference>
<dbReference type="Pfam" id="PF02137">
    <property type="entry name" value="A_deamin"/>
    <property type="match status" value="1"/>
</dbReference>
<reference evidence="5" key="1">
    <citation type="submission" date="2024-06" db="UniProtKB">
        <authorList>
            <consortium name="RefSeq"/>
        </authorList>
    </citation>
    <scope>NUCLEOTIDE SEQUENCE [LARGE SCALE GENOMIC DNA]</scope>
</reference>
<dbReference type="PANTHER" id="PTHR10910">
    <property type="entry name" value="EUKARYOTE SPECIFIC DSRNA BINDING PROTEIN"/>
    <property type="match status" value="1"/>
</dbReference>
<dbReference type="GO" id="GO:0003725">
    <property type="term" value="F:double-stranded RNA binding"/>
    <property type="evidence" value="ECO:0007669"/>
    <property type="project" value="TreeGrafter"/>
</dbReference>
<name>A0A6P7Z6N3_9AMPH</name>
<keyword evidence="1" id="KW-0694">RNA-binding</keyword>
<evidence type="ECO:0000256" key="2">
    <source>
        <dbReference type="SAM" id="MobiDB-lite"/>
    </source>
</evidence>
<sequence>MEEGVRETRRLPRLAASLHGPFQAWEPNMPRGSLETPVWGRDCSEPCSHASRIAPCSLDICPLKDSGMTAASSSGDGEPLREGAVGGEAPPPKSSPPPALELLRRHWDKLESCPAMLLNQYMQCAGVKGRFLERSTTAPSHQFSLCAVVDGVTFPEGMGSSKREAKIRAAQNALRQLRQMLEFQEDKAPESKCKALSQESVTHVAPPVETVLAHEDRCAAISSFIYDHVLENAKDYQSCKSSLAVFILERGNVGGSFDTYQRPVAVFILEWEVAESQDHYGEVYEAIALGTGDVSYTGWLEFNGLLLHDMHALVIARRALQRYFYKQLMLFHSGKPLASQKSIFCYSEDAGLLRLKPKIFLHLFISKNPSGAAENFHNLSVEYDSSLALHIHAKGVLKPASYCRPSVLAARVCCMSGSDKLTRWNVLGVQGALLSNLIYPVYISSLVLGSRFADTAAVDRAINQRLQPEDRMRLPKPYAVKRLQAFQGPQVFSAHYDQDCQTLSLNWTRGDQHLEVVDGTTGKVTKDSPTRDSTSCGSRLCKAAMLSYFRILLRIMKKDDLLQLPTYQQAKMAALDYQQAKSNLYSHLSKKGLGDWPRKQLVDRFPRPKRAELTLGEITH</sequence>
<dbReference type="KEGG" id="muo:115479400"/>
<dbReference type="OrthoDB" id="10268011at2759"/>
<keyword evidence="5" id="KW-1185">Reference proteome</keyword>
<dbReference type="Proteomes" id="UP000515156">
    <property type="component" value="Chromosome 11"/>
</dbReference>
<accession>A0A6P7Z6N3</accession>
<dbReference type="Pfam" id="PF00035">
    <property type="entry name" value="dsrm"/>
    <property type="match status" value="1"/>
</dbReference>
<feature type="compositionally biased region" description="Pro residues" evidence="2">
    <location>
        <begin position="89"/>
        <end position="99"/>
    </location>
</feature>
<dbReference type="GO" id="GO:0008251">
    <property type="term" value="F:tRNA-specific adenosine deaminase activity"/>
    <property type="evidence" value="ECO:0007669"/>
    <property type="project" value="TreeGrafter"/>
</dbReference>
<evidence type="ECO:0000256" key="1">
    <source>
        <dbReference type="PROSITE-ProRule" id="PRU00266"/>
    </source>
</evidence>
<dbReference type="AlphaFoldDB" id="A0A6P7Z6N3"/>
<dbReference type="PROSITE" id="PS50137">
    <property type="entry name" value="DS_RBD"/>
    <property type="match status" value="1"/>
</dbReference>
<dbReference type="SMART" id="SM00552">
    <property type="entry name" value="ADEAMc"/>
    <property type="match status" value="1"/>
</dbReference>
<organism evidence="5 6">
    <name type="scientific">Microcaecilia unicolor</name>
    <dbReference type="NCBI Taxonomy" id="1415580"/>
    <lineage>
        <taxon>Eukaryota</taxon>
        <taxon>Metazoa</taxon>
        <taxon>Chordata</taxon>
        <taxon>Craniata</taxon>
        <taxon>Vertebrata</taxon>
        <taxon>Euteleostomi</taxon>
        <taxon>Amphibia</taxon>
        <taxon>Gymnophiona</taxon>
        <taxon>Siphonopidae</taxon>
        <taxon>Microcaecilia</taxon>
    </lineage>
</organism>
<dbReference type="GO" id="GO:0005730">
    <property type="term" value="C:nucleolus"/>
    <property type="evidence" value="ECO:0007669"/>
    <property type="project" value="TreeGrafter"/>
</dbReference>
<dbReference type="SUPFAM" id="SSF54768">
    <property type="entry name" value="dsRNA-binding domain-like"/>
    <property type="match status" value="1"/>
</dbReference>
<feature type="domain" description="A to I editase" evidence="4">
    <location>
        <begin position="288"/>
        <end position="599"/>
    </location>
</feature>
<gene>
    <name evidence="6" type="primary">LOC115479400</name>
</gene>
<dbReference type="RefSeq" id="XP_030073123.1">
    <property type="nucleotide sequence ID" value="XM_030217263.1"/>
</dbReference>
<dbReference type="SMART" id="SM00358">
    <property type="entry name" value="DSRM"/>
    <property type="match status" value="1"/>
</dbReference>
<proteinExistence type="predicted"/>
<dbReference type="InterPro" id="IPR002466">
    <property type="entry name" value="A_deamin"/>
</dbReference>
<dbReference type="GeneID" id="115479400"/>
<feature type="region of interest" description="Disordered" evidence="2">
    <location>
        <begin position="67"/>
        <end position="100"/>
    </location>
</feature>
<dbReference type="Gene3D" id="3.30.160.20">
    <property type="match status" value="1"/>
</dbReference>
<dbReference type="GO" id="GO:0006396">
    <property type="term" value="P:RNA processing"/>
    <property type="evidence" value="ECO:0007669"/>
    <property type="project" value="InterPro"/>
</dbReference>
<evidence type="ECO:0000259" key="3">
    <source>
        <dbReference type="PROSITE" id="PS50137"/>
    </source>
</evidence>
<feature type="domain" description="DRBM" evidence="3">
    <location>
        <begin position="113"/>
        <end position="179"/>
    </location>
</feature>
<dbReference type="GO" id="GO:0005737">
    <property type="term" value="C:cytoplasm"/>
    <property type="evidence" value="ECO:0007669"/>
    <property type="project" value="TreeGrafter"/>
</dbReference>
<dbReference type="FunCoup" id="A0A6P7Z6N3">
    <property type="interactions" value="534"/>
</dbReference>
<evidence type="ECO:0000313" key="6">
    <source>
        <dbReference type="RefSeq" id="XP_030073123.1"/>
    </source>
</evidence>
<dbReference type="GO" id="GO:0006382">
    <property type="term" value="P:adenosine to inosine editing"/>
    <property type="evidence" value="ECO:0007669"/>
    <property type="project" value="TreeGrafter"/>
</dbReference>
<dbReference type="PROSITE" id="PS50141">
    <property type="entry name" value="A_DEAMIN_EDITASE"/>
    <property type="match status" value="1"/>
</dbReference>
<evidence type="ECO:0000313" key="5">
    <source>
        <dbReference type="Proteomes" id="UP000515156"/>
    </source>
</evidence>
<reference evidence="6" key="2">
    <citation type="submission" date="2025-08" db="UniProtKB">
        <authorList>
            <consortium name="RefSeq"/>
        </authorList>
    </citation>
    <scope>IDENTIFICATION</scope>
</reference>
<protein>
    <submittedName>
        <fullName evidence="6">Adenosine deaminase domain-containing protein 2-like isoform X1</fullName>
    </submittedName>
</protein>
<dbReference type="PANTHER" id="PTHR10910:SF106">
    <property type="entry name" value="ADENOSINE DEAMINASE DOMAIN-CONTAINING PROTEIN 2"/>
    <property type="match status" value="1"/>
</dbReference>
<evidence type="ECO:0000259" key="4">
    <source>
        <dbReference type="PROSITE" id="PS50141"/>
    </source>
</evidence>
<dbReference type="GO" id="GO:0003726">
    <property type="term" value="F:double-stranded RNA adenosine deaminase activity"/>
    <property type="evidence" value="ECO:0007669"/>
    <property type="project" value="TreeGrafter"/>
</dbReference>
<dbReference type="InParanoid" id="A0A6P7Z6N3"/>